<evidence type="ECO:0008006" key="4">
    <source>
        <dbReference type="Google" id="ProtNLM"/>
    </source>
</evidence>
<comment type="caution">
    <text evidence="2">The sequence shown here is derived from an EMBL/GenBank/DDBJ whole genome shotgun (WGS) entry which is preliminary data.</text>
</comment>
<proteinExistence type="predicted"/>
<dbReference type="PROSITE" id="PS51257">
    <property type="entry name" value="PROKAR_LIPOPROTEIN"/>
    <property type="match status" value="1"/>
</dbReference>
<sequence>MRPHLAALLAAATALTASCAQARPSDTIAPDGAALRLPLDDYQHSPTQILTVTNAYRVLLIRCARRHGRALPITSSPRPLVGPRTWMERRYGLTDAADAASYGYGLGPRDPARHPPETPDLDPATIAVITGTGDQAPPGGCQEQARKALAMAPADADPSLPQHLSMLSFQRSRADRRVQAAVKEWSACMRAAGHSYATPFDPIADPAFRDGTSERELATTRTDLACKKRTNLVGVWLSVESAYQRTMIDRNAAALQRARRANQTTLRLAQETLAAEMRVPSSGSPAD</sequence>
<reference evidence="2 3" key="1">
    <citation type="submission" date="2020-08" db="EMBL/GenBank/DDBJ databases">
        <title>Sequencing the genomes of 1000 actinobacteria strains.</title>
        <authorList>
            <person name="Klenk H.-P."/>
        </authorList>
    </citation>
    <scope>NUCLEOTIDE SEQUENCE [LARGE SCALE GENOMIC DNA]</scope>
    <source>
        <strain evidence="2 3">DSM 45507</strain>
    </source>
</reference>
<dbReference type="Proteomes" id="UP000579153">
    <property type="component" value="Unassembled WGS sequence"/>
</dbReference>
<organism evidence="2 3">
    <name type="scientific">Nonomuraea jabiensis</name>
    <dbReference type="NCBI Taxonomy" id="882448"/>
    <lineage>
        <taxon>Bacteria</taxon>
        <taxon>Bacillati</taxon>
        <taxon>Actinomycetota</taxon>
        <taxon>Actinomycetes</taxon>
        <taxon>Streptosporangiales</taxon>
        <taxon>Streptosporangiaceae</taxon>
        <taxon>Nonomuraea</taxon>
    </lineage>
</organism>
<feature type="signal peptide" evidence="1">
    <location>
        <begin position="1"/>
        <end position="22"/>
    </location>
</feature>
<gene>
    <name evidence="2" type="ORF">HD596_007867</name>
</gene>
<evidence type="ECO:0000313" key="3">
    <source>
        <dbReference type="Proteomes" id="UP000579153"/>
    </source>
</evidence>
<dbReference type="RefSeq" id="WP_185074462.1">
    <property type="nucleotide sequence ID" value="NZ_JACHMB010000001.1"/>
</dbReference>
<keyword evidence="1" id="KW-0732">Signal</keyword>
<name>A0A7W9GC86_9ACTN</name>
<feature type="chain" id="PRO_5030759156" description="PknH-like extracellular domain-containing protein" evidence="1">
    <location>
        <begin position="23"/>
        <end position="287"/>
    </location>
</feature>
<dbReference type="AlphaFoldDB" id="A0A7W9GC86"/>
<evidence type="ECO:0000313" key="2">
    <source>
        <dbReference type="EMBL" id="MBB5781111.1"/>
    </source>
</evidence>
<accession>A0A7W9GC86</accession>
<keyword evidence="3" id="KW-1185">Reference proteome</keyword>
<protein>
    <recommendedName>
        <fullName evidence="4">PknH-like extracellular domain-containing protein</fullName>
    </recommendedName>
</protein>
<evidence type="ECO:0000256" key="1">
    <source>
        <dbReference type="SAM" id="SignalP"/>
    </source>
</evidence>
<dbReference type="EMBL" id="JACHMB010000001">
    <property type="protein sequence ID" value="MBB5781111.1"/>
    <property type="molecule type" value="Genomic_DNA"/>
</dbReference>